<sequence>MLKHQLSGSYLSCLYMCCKHSALLHIKLNSHVMLGETSPSKGSHLKHGYQN</sequence>
<dbReference type="EMBL" id="GBRH01170666">
    <property type="protein sequence ID" value="JAE27230.1"/>
    <property type="molecule type" value="Transcribed_RNA"/>
</dbReference>
<organism evidence="1">
    <name type="scientific">Arundo donax</name>
    <name type="common">Giant reed</name>
    <name type="synonym">Donax arundinaceus</name>
    <dbReference type="NCBI Taxonomy" id="35708"/>
    <lineage>
        <taxon>Eukaryota</taxon>
        <taxon>Viridiplantae</taxon>
        <taxon>Streptophyta</taxon>
        <taxon>Embryophyta</taxon>
        <taxon>Tracheophyta</taxon>
        <taxon>Spermatophyta</taxon>
        <taxon>Magnoliopsida</taxon>
        <taxon>Liliopsida</taxon>
        <taxon>Poales</taxon>
        <taxon>Poaceae</taxon>
        <taxon>PACMAD clade</taxon>
        <taxon>Arundinoideae</taxon>
        <taxon>Arundineae</taxon>
        <taxon>Arundo</taxon>
    </lineage>
</organism>
<accession>A0A0A9GQ12</accession>
<name>A0A0A9GQ12_ARUDO</name>
<protein>
    <submittedName>
        <fullName evidence="1">Uncharacterized protein</fullName>
    </submittedName>
</protein>
<proteinExistence type="predicted"/>
<evidence type="ECO:0000313" key="1">
    <source>
        <dbReference type="EMBL" id="JAE27230.1"/>
    </source>
</evidence>
<reference evidence="1" key="2">
    <citation type="journal article" date="2015" name="Data Brief">
        <title>Shoot transcriptome of the giant reed, Arundo donax.</title>
        <authorList>
            <person name="Barrero R.A."/>
            <person name="Guerrero F.D."/>
            <person name="Moolhuijzen P."/>
            <person name="Goolsby J.A."/>
            <person name="Tidwell J."/>
            <person name="Bellgard S.E."/>
            <person name="Bellgard M.I."/>
        </authorList>
    </citation>
    <scope>NUCLEOTIDE SEQUENCE</scope>
    <source>
        <tissue evidence="1">Shoot tissue taken approximately 20 cm above the soil surface</tissue>
    </source>
</reference>
<dbReference type="AlphaFoldDB" id="A0A0A9GQ12"/>
<reference evidence="1" key="1">
    <citation type="submission" date="2014-09" db="EMBL/GenBank/DDBJ databases">
        <authorList>
            <person name="Magalhaes I.L.F."/>
            <person name="Oliveira U."/>
            <person name="Santos F.R."/>
            <person name="Vidigal T.H.D.A."/>
            <person name="Brescovit A.D."/>
            <person name="Santos A.J."/>
        </authorList>
    </citation>
    <scope>NUCLEOTIDE SEQUENCE</scope>
    <source>
        <tissue evidence="1">Shoot tissue taken approximately 20 cm above the soil surface</tissue>
    </source>
</reference>